<dbReference type="Pfam" id="PF00668">
    <property type="entry name" value="Condensation"/>
    <property type="match status" value="1"/>
</dbReference>
<dbReference type="GO" id="GO:0009366">
    <property type="term" value="C:enterobactin synthetase complex"/>
    <property type="evidence" value="ECO:0007669"/>
    <property type="project" value="TreeGrafter"/>
</dbReference>
<dbReference type="GO" id="GO:0047527">
    <property type="term" value="F:2,3-dihydroxybenzoate-serine ligase activity"/>
    <property type="evidence" value="ECO:0007669"/>
    <property type="project" value="TreeGrafter"/>
</dbReference>
<reference evidence="2" key="1">
    <citation type="submission" date="2020-08" db="EMBL/GenBank/DDBJ databases">
        <title>Whole genome shotgun sequence of Polymorphospora rubra NBRC 101157.</title>
        <authorList>
            <person name="Komaki H."/>
            <person name="Tamura T."/>
        </authorList>
    </citation>
    <scope>NUCLEOTIDE SEQUENCE</scope>
    <source>
        <strain evidence="2">NBRC 101157</strain>
    </source>
</reference>
<dbReference type="Proteomes" id="UP000680866">
    <property type="component" value="Chromosome"/>
</dbReference>
<proteinExistence type="predicted"/>
<dbReference type="GO" id="GO:0031177">
    <property type="term" value="F:phosphopantetheine binding"/>
    <property type="evidence" value="ECO:0007669"/>
    <property type="project" value="TreeGrafter"/>
</dbReference>
<gene>
    <name evidence="2" type="ORF">Prubr_70180</name>
</gene>
<evidence type="ECO:0000313" key="2">
    <source>
        <dbReference type="EMBL" id="BCJ69997.1"/>
    </source>
</evidence>
<sequence length="466" mass="50436">MPTDLVTGEIVHAPFQGARSATAPLTWGQRSMWRSPADLAGQGIFLHLPRRISVPSRAPADVPAVAAALGALVGRHESLRTRIRPVDGEPVQVAAEHGRLPLLVADGGDDPDGGAATARELMDRLGATPFDLAEEWPLRVALVVVDDRVRHLVIVFSHGTVDFHGAEIVLRDLRQLLLRGTVSGPAGLQTIDVARREAGRERHRSTRSVAHWSDGFRRLPASMFDPVGPALEPPYRQALLTSEALDLATRLVAGRHRVSTSTVLLAATTAVVAARQDAATCGVLTMAGNRFQPGYGDAVAKLNQIGLCVVDLADRPDFTALLHRTAAAALDAYRYAYYDPLALDQAMADLGHNPRTVLEPYCYLNDIRLPRHPGFVGPAPDEATVRTATARTTITWLDPPPAFLWRCRMQVIDVPGALGVVLTVNTRYLPPGPAEEFLLDLERLLVEAAFRDVPWPWSAGQRPAAA</sequence>
<dbReference type="AlphaFoldDB" id="A0A810N9S9"/>
<dbReference type="Gene3D" id="3.30.559.30">
    <property type="entry name" value="Nonribosomal peptide synthetase, condensation domain"/>
    <property type="match status" value="1"/>
</dbReference>
<dbReference type="PANTHER" id="PTHR45527:SF1">
    <property type="entry name" value="FATTY ACID SYNTHASE"/>
    <property type="match status" value="1"/>
</dbReference>
<dbReference type="PANTHER" id="PTHR45527">
    <property type="entry name" value="NONRIBOSOMAL PEPTIDE SYNTHETASE"/>
    <property type="match status" value="1"/>
</dbReference>
<feature type="domain" description="Condensation" evidence="1">
    <location>
        <begin position="60"/>
        <end position="339"/>
    </location>
</feature>
<evidence type="ECO:0000259" key="1">
    <source>
        <dbReference type="Pfam" id="PF00668"/>
    </source>
</evidence>
<dbReference type="Gene3D" id="3.30.559.10">
    <property type="entry name" value="Chloramphenicol acetyltransferase-like domain"/>
    <property type="match status" value="1"/>
</dbReference>
<accession>A0A810N9S9</accession>
<dbReference type="EMBL" id="AP023359">
    <property type="protein sequence ID" value="BCJ69997.1"/>
    <property type="molecule type" value="Genomic_DNA"/>
</dbReference>
<dbReference type="KEGG" id="pry:Prubr_70180"/>
<dbReference type="InterPro" id="IPR001242">
    <property type="entry name" value="Condensation_dom"/>
</dbReference>
<dbReference type="InterPro" id="IPR023213">
    <property type="entry name" value="CAT-like_dom_sf"/>
</dbReference>
<dbReference type="GO" id="GO:0008610">
    <property type="term" value="P:lipid biosynthetic process"/>
    <property type="evidence" value="ECO:0007669"/>
    <property type="project" value="UniProtKB-ARBA"/>
</dbReference>
<dbReference type="GO" id="GO:0005829">
    <property type="term" value="C:cytosol"/>
    <property type="evidence" value="ECO:0007669"/>
    <property type="project" value="TreeGrafter"/>
</dbReference>
<name>A0A810N9S9_9ACTN</name>
<protein>
    <recommendedName>
        <fullName evidence="1">Condensation domain-containing protein</fullName>
    </recommendedName>
</protein>
<organism evidence="2 3">
    <name type="scientific">Polymorphospora rubra</name>
    <dbReference type="NCBI Taxonomy" id="338584"/>
    <lineage>
        <taxon>Bacteria</taxon>
        <taxon>Bacillati</taxon>
        <taxon>Actinomycetota</taxon>
        <taxon>Actinomycetes</taxon>
        <taxon>Micromonosporales</taxon>
        <taxon>Micromonosporaceae</taxon>
        <taxon>Polymorphospora</taxon>
    </lineage>
</organism>
<keyword evidence="3" id="KW-1185">Reference proteome</keyword>
<dbReference type="SUPFAM" id="SSF52777">
    <property type="entry name" value="CoA-dependent acyltransferases"/>
    <property type="match status" value="2"/>
</dbReference>
<dbReference type="GO" id="GO:0043041">
    <property type="term" value="P:amino acid activation for nonribosomal peptide biosynthetic process"/>
    <property type="evidence" value="ECO:0007669"/>
    <property type="project" value="TreeGrafter"/>
</dbReference>
<evidence type="ECO:0000313" key="3">
    <source>
        <dbReference type="Proteomes" id="UP000680866"/>
    </source>
</evidence>
<dbReference type="GO" id="GO:0009239">
    <property type="term" value="P:enterobactin biosynthetic process"/>
    <property type="evidence" value="ECO:0007669"/>
    <property type="project" value="TreeGrafter"/>
</dbReference>